<evidence type="ECO:0000256" key="10">
    <source>
        <dbReference type="ARBA" id="ARBA00030775"/>
    </source>
</evidence>
<feature type="transmembrane region" description="Helical" evidence="11">
    <location>
        <begin position="6"/>
        <end position="30"/>
    </location>
</feature>
<dbReference type="PROSITE" id="PS00409">
    <property type="entry name" value="PROKAR_NTER_METHYL"/>
    <property type="match status" value="1"/>
</dbReference>
<keyword evidence="6 11" id="KW-0812">Transmembrane</keyword>
<dbReference type="Pfam" id="PF07963">
    <property type="entry name" value="N_methyl"/>
    <property type="match status" value="1"/>
</dbReference>
<dbReference type="InterPro" id="IPR045584">
    <property type="entry name" value="Pilin-like"/>
</dbReference>
<dbReference type="Pfam" id="PF12019">
    <property type="entry name" value="GspH"/>
    <property type="match status" value="1"/>
</dbReference>
<comment type="caution">
    <text evidence="13">The sequence shown here is derived from an EMBL/GenBank/DDBJ whole genome shotgun (WGS) entry which is preliminary data.</text>
</comment>
<evidence type="ECO:0000256" key="8">
    <source>
        <dbReference type="ARBA" id="ARBA00023136"/>
    </source>
</evidence>
<proteinExistence type="inferred from homology"/>
<dbReference type="InterPro" id="IPR022346">
    <property type="entry name" value="T2SS_GspH"/>
</dbReference>
<evidence type="ECO:0000256" key="7">
    <source>
        <dbReference type="ARBA" id="ARBA00022989"/>
    </source>
</evidence>
<protein>
    <recommendedName>
        <fullName evidence="2">Type II secretion system protein H</fullName>
    </recommendedName>
    <alternativeName>
        <fullName evidence="10">General secretion pathway protein H</fullName>
    </alternativeName>
</protein>
<gene>
    <name evidence="13" type="ORF">E4Q23_06645</name>
</gene>
<keyword evidence="5" id="KW-0997">Cell inner membrane</keyword>
<comment type="similarity">
    <text evidence="9">Belongs to the GSP H family.</text>
</comment>
<sequence length="335" mass="35733">MNGMRGFSLIELIVGMAILGILMSLGIPAFSDWMRNARVRTTAESVLNGLQLARVEAVRRNTTVGFYLVTNPDDCTLSTAGPNWIVSVVSPDGPCSAPNIIQARSGTESGGAATTVAASQFSVVFNGLGRPPACRRPHHHQFHRRGRRGLCGCGRTGTLSARRDLGRRPDPHVRSRIARWRCSGMLMNEHPKLPREQAGVMLLEALIAILIFSLGILSLVALQATAIQLTGDAKYRTDATLLANRLIGQMWVSDGDLNAFATGGAAYDTWLADVSGPEGLPGVVAAADDVISTLPTVTVGAAGVVEITLFWRTPEMAAAEAGHRHVVVSQIVRNP</sequence>
<evidence type="ECO:0000256" key="3">
    <source>
        <dbReference type="ARBA" id="ARBA00022475"/>
    </source>
</evidence>
<feature type="domain" description="General secretion pathway GspH" evidence="12">
    <location>
        <begin position="42"/>
        <end position="130"/>
    </location>
</feature>
<evidence type="ECO:0000256" key="9">
    <source>
        <dbReference type="ARBA" id="ARBA00025772"/>
    </source>
</evidence>
<evidence type="ECO:0000259" key="12">
    <source>
        <dbReference type="Pfam" id="PF12019"/>
    </source>
</evidence>
<accession>A0ABX1TVG7</accession>
<evidence type="ECO:0000256" key="5">
    <source>
        <dbReference type="ARBA" id="ARBA00022519"/>
    </source>
</evidence>
<evidence type="ECO:0000256" key="1">
    <source>
        <dbReference type="ARBA" id="ARBA00004377"/>
    </source>
</evidence>
<keyword evidence="7 11" id="KW-1133">Transmembrane helix</keyword>
<reference evidence="13 14" key="1">
    <citation type="submission" date="2019-03" db="EMBL/GenBank/DDBJ databases">
        <title>Metabolic reconstructions from genomes of highly enriched 'Candidatus Accumulibacter' and 'Candidatus Competibacter' bioreactor populations.</title>
        <authorList>
            <person name="Annavajhala M.K."/>
            <person name="Welles L."/>
            <person name="Abbas B."/>
            <person name="Sorokin D."/>
            <person name="Park H."/>
            <person name="Van Loosdrecht M."/>
            <person name="Chandran K."/>
        </authorList>
    </citation>
    <scope>NUCLEOTIDE SEQUENCE [LARGE SCALE GENOMIC DNA]</scope>
    <source>
        <strain evidence="13 14">SBR_S</strain>
    </source>
</reference>
<keyword evidence="4" id="KW-0488">Methylation</keyword>
<dbReference type="SUPFAM" id="SSF54523">
    <property type="entry name" value="Pili subunits"/>
    <property type="match status" value="1"/>
</dbReference>
<dbReference type="InterPro" id="IPR012902">
    <property type="entry name" value="N_methyl_site"/>
</dbReference>
<dbReference type="EMBL" id="SPMY01000018">
    <property type="protein sequence ID" value="NMQ27463.1"/>
    <property type="molecule type" value="Genomic_DNA"/>
</dbReference>
<comment type="subcellular location">
    <subcellularLocation>
        <location evidence="1">Cell inner membrane</location>
        <topology evidence="1">Single-pass membrane protein</topology>
    </subcellularLocation>
</comment>
<name>A0ABX1TVG7_9PROT</name>
<dbReference type="NCBIfam" id="TIGR02532">
    <property type="entry name" value="IV_pilin_GFxxxE"/>
    <property type="match status" value="1"/>
</dbReference>
<evidence type="ECO:0000256" key="4">
    <source>
        <dbReference type="ARBA" id="ARBA00022481"/>
    </source>
</evidence>
<evidence type="ECO:0000313" key="14">
    <source>
        <dbReference type="Proteomes" id="UP000749010"/>
    </source>
</evidence>
<dbReference type="Gene3D" id="3.30.700.10">
    <property type="entry name" value="Glycoprotein, Type 4 Pilin"/>
    <property type="match status" value="1"/>
</dbReference>
<organism evidence="13 14">
    <name type="scientific">Candidatus Accumulibacter phosphatis</name>
    <dbReference type="NCBI Taxonomy" id="327160"/>
    <lineage>
        <taxon>Bacteria</taxon>
        <taxon>Pseudomonadati</taxon>
        <taxon>Pseudomonadota</taxon>
        <taxon>Betaproteobacteria</taxon>
        <taxon>Candidatus Accumulibacter</taxon>
    </lineage>
</organism>
<keyword evidence="8 11" id="KW-0472">Membrane</keyword>
<evidence type="ECO:0000256" key="6">
    <source>
        <dbReference type="ARBA" id="ARBA00022692"/>
    </source>
</evidence>
<dbReference type="Proteomes" id="UP000749010">
    <property type="component" value="Unassembled WGS sequence"/>
</dbReference>
<feature type="transmembrane region" description="Helical" evidence="11">
    <location>
        <begin position="200"/>
        <end position="222"/>
    </location>
</feature>
<evidence type="ECO:0000313" key="13">
    <source>
        <dbReference type="EMBL" id="NMQ27463.1"/>
    </source>
</evidence>
<evidence type="ECO:0000256" key="2">
    <source>
        <dbReference type="ARBA" id="ARBA00021549"/>
    </source>
</evidence>
<keyword evidence="3" id="KW-1003">Cell membrane</keyword>
<evidence type="ECO:0000256" key="11">
    <source>
        <dbReference type="SAM" id="Phobius"/>
    </source>
</evidence>
<keyword evidence="14" id="KW-1185">Reference proteome</keyword>